<keyword evidence="1" id="KW-0134">Cell wall</keyword>
<evidence type="ECO:0000256" key="5">
    <source>
        <dbReference type="SAM" id="Phobius"/>
    </source>
</evidence>
<evidence type="ECO:0000256" key="2">
    <source>
        <dbReference type="ARBA" id="ARBA00022525"/>
    </source>
</evidence>
<proteinExistence type="predicted"/>
<evidence type="ECO:0000313" key="8">
    <source>
        <dbReference type="Proteomes" id="UP000198976"/>
    </source>
</evidence>
<protein>
    <recommendedName>
        <fullName evidence="6">Gram-positive cocci surface proteins LPxTG domain-containing protein</fullName>
    </recommendedName>
</protein>
<dbReference type="Pfam" id="PF18202">
    <property type="entry name" value="TQ"/>
    <property type="match status" value="2"/>
</dbReference>
<keyword evidence="5" id="KW-1133">Transmembrane helix</keyword>
<sequence length="880" mass="92670">MSTSTIGCHWRDRALKVGATIAAVVLALVATVSAQLPTHAAGSWVRGVPIGGSVGWLGTWIPYSGQPVPGLCIQADAVNPSASIAVTPGELTSQPNLRRPADLSVNVAEMAYIMKKWTPKSLEFSNTDVDAAATGFLAHVNFESSAQGAEKSQQNVDSLLGLAPESVQARARQMVAEAKAKSIVGWEAGEPETTDHMYGTLDGIRLVNGSGNPVAGYPFTATLNGPAVFDATGTKTYSGKTASTPITGIKWHSTGNGTVSASVTFKNITAPVLGFAAPGGANQNVIYDVAKLTAQTVTSPSWDVIFDFRPQGVSNVESAKIVDSGADLTDTFTPSADPDYGDGKWLKVDGTSVPVTYRASVYFVSPTDLPTAADGAPENAELVKSLTIEADGPDTVLTANAGAAPKDGFYTWVWQVQAADQNATWAKYIKADWKDGYGIADETTSVRYEGQIDSQLSIRDTKAGTYLVDDVWVTGMPSDHPNFEGAAGFKADEKEISHEVLFFPAGLEVTQANRDKAEKIGETVTIPAKNGFYPSIGDTSWIAKEDADGKLKAGTYVFVSTFAGDDRVQPLATSVEDQTEQFTVTAEPGIHTTLTYNDGKGEAPGYGKRVLIDEVAYTNLAPGKEYSLTGTLMDKETGKPMLDSDGKEITATTTFTPESANGTVTVAFEVDAALFAGKTTVAFEELFQDGKSIAIHADITDENQTITFGPGPKLKTTFTGQNGDKTLTPAKDTKLIDTVCDANEMLTPGVEYTLKLKIHNKTTGEMVTVGGKDYEVTAKFSPQTPQDCGKVIATLDTTGMANTELVAFEYVYDADGQLVGTHEDPNDADQTIKLKASDHSGGGAGRDLARTGATTALSGAAALLLAGGGALTLAKRRKSA</sequence>
<evidence type="ECO:0000256" key="4">
    <source>
        <dbReference type="ARBA" id="ARBA00023088"/>
    </source>
</evidence>
<dbReference type="Gene3D" id="2.60.40.3930">
    <property type="match status" value="2"/>
</dbReference>
<evidence type="ECO:0000259" key="6">
    <source>
        <dbReference type="PROSITE" id="PS50847"/>
    </source>
</evidence>
<evidence type="ECO:0000313" key="7">
    <source>
        <dbReference type="EMBL" id="SDT86060.1"/>
    </source>
</evidence>
<gene>
    <name evidence="7" type="ORF">SAMN04489714_0233</name>
</gene>
<dbReference type="RefSeq" id="WP_092648165.1">
    <property type="nucleotide sequence ID" value="NZ_LT629792.1"/>
</dbReference>
<keyword evidence="4" id="KW-0572">Peptidoglycan-anchor</keyword>
<keyword evidence="5" id="KW-0812">Transmembrane</keyword>
<dbReference type="EMBL" id="LT629792">
    <property type="protein sequence ID" value="SDT86060.1"/>
    <property type="molecule type" value="Genomic_DNA"/>
</dbReference>
<name>A0ABY0V559_9ACTO</name>
<feature type="transmembrane region" description="Helical" evidence="5">
    <location>
        <begin position="856"/>
        <end position="874"/>
    </location>
</feature>
<keyword evidence="5" id="KW-0472">Membrane</keyword>
<dbReference type="PROSITE" id="PS50847">
    <property type="entry name" value="GRAM_POS_ANCHORING"/>
    <property type="match status" value="1"/>
</dbReference>
<dbReference type="InterPro" id="IPR041100">
    <property type="entry name" value="TQ"/>
</dbReference>
<keyword evidence="8" id="KW-1185">Reference proteome</keyword>
<evidence type="ECO:0000256" key="1">
    <source>
        <dbReference type="ARBA" id="ARBA00022512"/>
    </source>
</evidence>
<dbReference type="Proteomes" id="UP000198976">
    <property type="component" value="Chromosome I"/>
</dbReference>
<feature type="domain" description="Gram-positive cocci surface proteins LPxTG" evidence="6">
    <location>
        <begin position="848"/>
        <end position="880"/>
    </location>
</feature>
<keyword evidence="2" id="KW-0964">Secreted</keyword>
<keyword evidence="3" id="KW-0732">Signal</keyword>
<dbReference type="NCBIfam" id="NF033903">
    <property type="entry name" value="VaFE_rpt"/>
    <property type="match status" value="2"/>
</dbReference>
<reference evidence="7 8" key="1">
    <citation type="submission" date="2016-10" db="EMBL/GenBank/DDBJ databases">
        <authorList>
            <person name="Varghese N."/>
            <person name="Submissions S."/>
        </authorList>
    </citation>
    <scope>NUCLEOTIDE SEQUENCE [LARGE SCALE GENOMIC DNA]</scope>
    <source>
        <strain evidence="7 8">DSM 9169</strain>
    </source>
</reference>
<accession>A0ABY0V559</accession>
<organism evidence="7 8">
    <name type="scientific">Schaalia radingae</name>
    <dbReference type="NCBI Taxonomy" id="131110"/>
    <lineage>
        <taxon>Bacteria</taxon>
        <taxon>Bacillati</taxon>
        <taxon>Actinomycetota</taxon>
        <taxon>Actinomycetes</taxon>
        <taxon>Actinomycetales</taxon>
        <taxon>Actinomycetaceae</taxon>
        <taxon>Schaalia</taxon>
    </lineage>
</organism>
<dbReference type="InterPro" id="IPR019931">
    <property type="entry name" value="LPXTG_anchor"/>
</dbReference>
<evidence type="ECO:0000256" key="3">
    <source>
        <dbReference type="ARBA" id="ARBA00022729"/>
    </source>
</evidence>